<feature type="chain" id="PRO_5043369968" evidence="7">
    <location>
        <begin position="21"/>
        <end position="93"/>
    </location>
</feature>
<gene>
    <name evidence="9" type="ORF">DMAD_10492</name>
</gene>
<dbReference type="InterPro" id="IPR002223">
    <property type="entry name" value="Kunitz_BPTI"/>
</dbReference>
<keyword evidence="4 9" id="KW-0646">Protease inhibitor</keyword>
<feature type="domain" description="BPTI/Kunitz inhibitor" evidence="8">
    <location>
        <begin position="33"/>
        <end position="83"/>
    </location>
</feature>
<accession>A0AAU9F9S0</accession>
<dbReference type="InterPro" id="IPR020901">
    <property type="entry name" value="Prtase_inh_Kunz-CS"/>
</dbReference>
<dbReference type="SMART" id="SM00131">
    <property type="entry name" value="KU"/>
    <property type="match status" value="1"/>
</dbReference>
<dbReference type="CDD" id="cd00109">
    <property type="entry name" value="Kunitz-type"/>
    <property type="match status" value="1"/>
</dbReference>
<evidence type="ECO:0000256" key="6">
    <source>
        <dbReference type="ARBA" id="ARBA00023157"/>
    </source>
</evidence>
<evidence type="ECO:0000256" key="4">
    <source>
        <dbReference type="ARBA" id="ARBA00022690"/>
    </source>
</evidence>
<sequence length="93" mass="10995">MVKLMESLGFLSLLLCLTAALSPRLIVYRMKLCMQLRSYGNCHNRQERWYHDPWSKTCKVFYYSGCGGNYNRFISKDTCMEYCRDPGIPYDDK</sequence>
<dbReference type="Pfam" id="PF00014">
    <property type="entry name" value="Kunitz_BPTI"/>
    <property type="match status" value="1"/>
</dbReference>
<evidence type="ECO:0000256" key="2">
    <source>
        <dbReference type="ARBA" id="ARBA00022525"/>
    </source>
</evidence>
<keyword evidence="2" id="KW-0964">Secreted</keyword>
<evidence type="ECO:0000313" key="10">
    <source>
        <dbReference type="Proteomes" id="UP001500889"/>
    </source>
</evidence>
<dbReference type="PANTHER" id="PTHR10083">
    <property type="entry name" value="KUNITZ-TYPE PROTEASE INHIBITOR-RELATED"/>
    <property type="match status" value="1"/>
</dbReference>
<dbReference type="InterPro" id="IPR050098">
    <property type="entry name" value="TFPI/VKTCI-like"/>
</dbReference>
<dbReference type="InterPro" id="IPR036880">
    <property type="entry name" value="Kunitz_BPTI_sf"/>
</dbReference>
<dbReference type="GO" id="GO:0004867">
    <property type="term" value="F:serine-type endopeptidase inhibitor activity"/>
    <property type="evidence" value="ECO:0007669"/>
    <property type="project" value="UniProtKB-KW"/>
</dbReference>
<dbReference type="EMBL" id="AP029263">
    <property type="protein sequence ID" value="BFF92429.1"/>
    <property type="molecule type" value="Genomic_DNA"/>
</dbReference>
<dbReference type="GO" id="GO:0005615">
    <property type="term" value="C:extracellular space"/>
    <property type="evidence" value="ECO:0007669"/>
    <property type="project" value="TreeGrafter"/>
</dbReference>
<feature type="signal peptide" evidence="7">
    <location>
        <begin position="1"/>
        <end position="20"/>
    </location>
</feature>
<comment type="subcellular location">
    <subcellularLocation>
        <location evidence="1">Secreted</location>
    </subcellularLocation>
</comment>
<evidence type="ECO:0000256" key="1">
    <source>
        <dbReference type="ARBA" id="ARBA00004613"/>
    </source>
</evidence>
<keyword evidence="5 9" id="KW-0722">Serine protease inhibitor</keyword>
<dbReference type="Proteomes" id="UP001500889">
    <property type="component" value="Chromosome O"/>
</dbReference>
<reference evidence="9 10" key="1">
    <citation type="submission" date="2024-02" db="EMBL/GenBank/DDBJ databases">
        <title>A chromosome-level genome assembly of Drosophila madeirensis, a fruit fly species endemic to Madeira island.</title>
        <authorList>
            <person name="Tomihara K."/>
            <person name="Llopart A."/>
            <person name="Yamamoto D."/>
        </authorList>
    </citation>
    <scope>NUCLEOTIDE SEQUENCE [LARGE SCALE GENOMIC DNA]</scope>
    <source>
        <strain evidence="9 10">RF1</strain>
    </source>
</reference>
<dbReference type="PRINTS" id="PR00759">
    <property type="entry name" value="BASICPTASE"/>
</dbReference>
<evidence type="ECO:0000256" key="7">
    <source>
        <dbReference type="SAM" id="SignalP"/>
    </source>
</evidence>
<name>A0AAU9F9S0_DROMD</name>
<evidence type="ECO:0000259" key="8">
    <source>
        <dbReference type="PROSITE" id="PS50279"/>
    </source>
</evidence>
<keyword evidence="3" id="KW-0800">Toxin</keyword>
<keyword evidence="10" id="KW-1185">Reference proteome</keyword>
<organism evidence="9 10">
    <name type="scientific">Drosophila madeirensis</name>
    <name type="common">Fruit fly</name>
    <dbReference type="NCBI Taxonomy" id="30013"/>
    <lineage>
        <taxon>Eukaryota</taxon>
        <taxon>Metazoa</taxon>
        <taxon>Ecdysozoa</taxon>
        <taxon>Arthropoda</taxon>
        <taxon>Hexapoda</taxon>
        <taxon>Insecta</taxon>
        <taxon>Pterygota</taxon>
        <taxon>Neoptera</taxon>
        <taxon>Endopterygota</taxon>
        <taxon>Diptera</taxon>
        <taxon>Brachycera</taxon>
        <taxon>Muscomorpha</taxon>
        <taxon>Ephydroidea</taxon>
        <taxon>Drosophilidae</taxon>
        <taxon>Drosophila</taxon>
        <taxon>Sophophora</taxon>
    </lineage>
</organism>
<keyword evidence="7" id="KW-0732">Signal</keyword>
<proteinExistence type="predicted"/>
<protein>
    <submittedName>
        <fullName evidence="9">Kunitz-type serine protease inhibitor B6-like</fullName>
    </submittedName>
</protein>
<dbReference type="SUPFAM" id="SSF57362">
    <property type="entry name" value="BPTI-like"/>
    <property type="match status" value="1"/>
</dbReference>
<dbReference type="PROSITE" id="PS50279">
    <property type="entry name" value="BPTI_KUNITZ_2"/>
    <property type="match status" value="1"/>
</dbReference>
<dbReference type="Gene3D" id="4.10.410.10">
    <property type="entry name" value="Pancreatic trypsin inhibitor Kunitz domain"/>
    <property type="match status" value="1"/>
</dbReference>
<evidence type="ECO:0000256" key="5">
    <source>
        <dbReference type="ARBA" id="ARBA00022900"/>
    </source>
</evidence>
<dbReference type="PANTHER" id="PTHR10083:SF217">
    <property type="entry name" value="BOOPHILIN-H2"/>
    <property type="match status" value="1"/>
</dbReference>
<evidence type="ECO:0000313" key="9">
    <source>
        <dbReference type="EMBL" id="BFF92429.1"/>
    </source>
</evidence>
<dbReference type="PROSITE" id="PS00280">
    <property type="entry name" value="BPTI_KUNITZ_1"/>
    <property type="match status" value="1"/>
</dbReference>
<dbReference type="AlphaFoldDB" id="A0AAU9F9S0"/>
<evidence type="ECO:0000256" key="3">
    <source>
        <dbReference type="ARBA" id="ARBA00022656"/>
    </source>
</evidence>
<keyword evidence="6" id="KW-1015">Disulfide bond</keyword>